<dbReference type="GO" id="GO:0003729">
    <property type="term" value="F:mRNA binding"/>
    <property type="evidence" value="ECO:0007669"/>
    <property type="project" value="UniProtKB-ARBA"/>
</dbReference>
<dbReference type="GO" id="GO:0006281">
    <property type="term" value="P:DNA repair"/>
    <property type="evidence" value="ECO:0007669"/>
    <property type="project" value="UniProtKB-KW"/>
</dbReference>
<dbReference type="SUPFAM" id="SSF50249">
    <property type="entry name" value="Nucleic acid-binding proteins"/>
    <property type="match status" value="1"/>
</dbReference>
<dbReference type="Gene3D" id="1.10.3500.10">
    <property type="entry name" value="Tex N-terminal region-like"/>
    <property type="match status" value="1"/>
</dbReference>
<dbReference type="InterPro" id="IPR012340">
    <property type="entry name" value="NA-bd_OB-fold"/>
</dbReference>
<keyword evidence="2" id="KW-0234">DNA repair</keyword>
<dbReference type="Pfam" id="PF12836">
    <property type="entry name" value="HHH_3"/>
    <property type="match status" value="1"/>
</dbReference>
<dbReference type="GO" id="GO:0003735">
    <property type="term" value="F:structural constituent of ribosome"/>
    <property type="evidence" value="ECO:0007669"/>
    <property type="project" value="TreeGrafter"/>
</dbReference>
<dbReference type="Gene3D" id="3.30.420.140">
    <property type="entry name" value="YqgF/RNase H-like domain"/>
    <property type="match status" value="1"/>
</dbReference>
<dbReference type="Pfam" id="PF22706">
    <property type="entry name" value="Tex_central_region"/>
    <property type="match status" value="1"/>
</dbReference>
<dbReference type="FunFam" id="3.30.420.140:FF:000001">
    <property type="entry name" value="RNA-binding transcriptional accessory protein"/>
    <property type="match status" value="1"/>
</dbReference>
<dbReference type="SMART" id="SM00732">
    <property type="entry name" value="YqgFc"/>
    <property type="match status" value="1"/>
</dbReference>
<dbReference type="GO" id="GO:0006412">
    <property type="term" value="P:translation"/>
    <property type="evidence" value="ECO:0007669"/>
    <property type="project" value="TreeGrafter"/>
</dbReference>
<dbReference type="CDD" id="cd05685">
    <property type="entry name" value="S1_Tex"/>
    <property type="match status" value="1"/>
</dbReference>
<dbReference type="InterPro" id="IPR055179">
    <property type="entry name" value="Tex-like_central_region"/>
</dbReference>
<dbReference type="SMART" id="SM00278">
    <property type="entry name" value="HhH1"/>
    <property type="match status" value="2"/>
</dbReference>
<dbReference type="PANTHER" id="PTHR10724">
    <property type="entry name" value="30S RIBOSOMAL PROTEIN S1"/>
    <property type="match status" value="1"/>
</dbReference>
<dbReference type="PANTHER" id="PTHR10724:SF10">
    <property type="entry name" value="S1 RNA-BINDING DOMAIN-CONTAINING PROTEIN 1"/>
    <property type="match status" value="1"/>
</dbReference>
<dbReference type="EMBL" id="DSYK01000032">
    <property type="protein sequence ID" value="HGS20369.1"/>
    <property type="molecule type" value="Genomic_DNA"/>
</dbReference>
<organism evidence="4">
    <name type="scientific">Anaerolinea thermolimosa</name>
    <dbReference type="NCBI Taxonomy" id="229919"/>
    <lineage>
        <taxon>Bacteria</taxon>
        <taxon>Bacillati</taxon>
        <taxon>Chloroflexota</taxon>
        <taxon>Anaerolineae</taxon>
        <taxon>Anaerolineales</taxon>
        <taxon>Anaerolineaceae</taxon>
        <taxon>Anaerolinea</taxon>
    </lineage>
</organism>
<dbReference type="SUPFAM" id="SSF47781">
    <property type="entry name" value="RuvA domain 2-like"/>
    <property type="match status" value="2"/>
</dbReference>
<dbReference type="InterPro" id="IPR010994">
    <property type="entry name" value="RuvA_2-like"/>
</dbReference>
<dbReference type="InterPro" id="IPR003029">
    <property type="entry name" value="S1_domain"/>
</dbReference>
<name>A0A7C4PJT0_9CHLR</name>
<feature type="domain" description="S1 motif" evidence="3">
    <location>
        <begin position="645"/>
        <end position="708"/>
    </location>
</feature>
<dbReference type="InterPro" id="IPR037027">
    <property type="entry name" value="YqgF/RNaseH-like_dom_sf"/>
</dbReference>
<dbReference type="GO" id="GO:0003677">
    <property type="term" value="F:DNA binding"/>
    <property type="evidence" value="ECO:0007669"/>
    <property type="project" value="InterPro"/>
</dbReference>
<dbReference type="GO" id="GO:0005737">
    <property type="term" value="C:cytoplasm"/>
    <property type="evidence" value="ECO:0007669"/>
    <property type="project" value="UniProtKB-ARBA"/>
</dbReference>
<dbReference type="InterPro" id="IPR023319">
    <property type="entry name" value="Tex-like_HTH_dom_sf"/>
</dbReference>
<dbReference type="Pfam" id="PF09371">
    <property type="entry name" value="Tex_N"/>
    <property type="match status" value="1"/>
</dbReference>
<dbReference type="InterPro" id="IPR023323">
    <property type="entry name" value="Tex-like_dom_sf"/>
</dbReference>
<accession>A0A7C4PJT0</accession>
<dbReference type="InterPro" id="IPR044146">
    <property type="entry name" value="S1_Tex"/>
</dbReference>
<dbReference type="FunFam" id="2.40.50.140:FF:000051">
    <property type="entry name" value="RNA-binding transcriptional accessory protein"/>
    <property type="match status" value="1"/>
</dbReference>
<evidence type="ECO:0000259" key="3">
    <source>
        <dbReference type="PROSITE" id="PS50126"/>
    </source>
</evidence>
<dbReference type="InterPro" id="IPR032639">
    <property type="entry name" value="Tex_YqgF"/>
</dbReference>
<dbReference type="InterPro" id="IPR041692">
    <property type="entry name" value="HHH_9"/>
</dbReference>
<dbReference type="FunFam" id="1.10.10.650:FF:000001">
    <property type="entry name" value="S1 RNA-binding domain 1"/>
    <property type="match status" value="1"/>
</dbReference>
<dbReference type="InterPro" id="IPR012337">
    <property type="entry name" value="RNaseH-like_sf"/>
</dbReference>
<evidence type="ECO:0000313" key="4">
    <source>
        <dbReference type="EMBL" id="HGS20369.1"/>
    </source>
</evidence>
<comment type="caution">
    <text evidence="4">The sequence shown here is derived from an EMBL/GenBank/DDBJ whole genome shotgun (WGS) entry which is preliminary data.</text>
</comment>
<dbReference type="SUPFAM" id="SSF158832">
    <property type="entry name" value="Tex N-terminal region-like"/>
    <property type="match status" value="1"/>
</dbReference>
<evidence type="ECO:0000256" key="1">
    <source>
        <dbReference type="ARBA" id="ARBA00022763"/>
    </source>
</evidence>
<keyword evidence="1" id="KW-0227">DNA damage</keyword>
<dbReference type="InterPro" id="IPR006641">
    <property type="entry name" value="YqgF/RNaseH-like_dom"/>
</dbReference>
<dbReference type="SMART" id="SM00316">
    <property type="entry name" value="S1"/>
    <property type="match status" value="1"/>
</dbReference>
<gene>
    <name evidence="4" type="ORF">ENT37_00690</name>
</gene>
<dbReference type="InterPro" id="IPR018974">
    <property type="entry name" value="Tex-like_N"/>
</dbReference>
<sequence length="712" mass="79093">MAYADLIAEKIQVRPQQVEAAISLLEDGNTIPFIARYRKEATGLLDEEQLRQIQDWLEKLKAIDERRKTILATIGEQGKLTEDLKEQIHQAQTLTQLEDLYQPYKPKRRTRAMIARENGLESLATLILSQPKGNVDLAGVAGKYLNEKIDHHELALQGARDILAEMISDHPEVRSQLRAKAWQWGSLLCDKIEKAEDPKRVYELYYSFESRIERLRPHQVLAINRGEAENILRVKVQIDERDWRGVIGSFFRPDPKSGCAGQLELAIEDAAERLLLPAIERDIRRQLTEAAWSHALKVFQANLRALLLQPPLKGKTILGIDPGFRTGCKLAAVDPTGKVLTTGTIYPHEPQKQWNESLRELKHWVQKYHINLITIGNGTASRETEQLVVALIREVEGVYYLIVNEAGASVYSASPLAREELPGLDVSLRGAVSIARRAQDALAELVKIDPKSIGVGMYQHDVDQGELGRALHAVVENVVNQVGVDVNTASPALLTYVSGIGPRLAEKIVAYRNEHGAFQSRNELKKVPGLGEKAFEQAAGFLRIHGGSERLDASAIHPESYQAAKAVLTLAGVSQDTDLGQIKTALHGLLQQYSMDAIAERIGIGSFTLNDIVEQLLRPGRDPREDLPAPILRSDVLSMEDLRSGMRMKGTVRNVVDFGAFIDIGVKQDGLLHRSQIPHTLTLQTGAIIDVEVIQVDVERGRISLSWAGDKA</sequence>
<dbReference type="InterPro" id="IPR003583">
    <property type="entry name" value="Hlx-hairpin-Hlx_DNA-bd_motif"/>
</dbReference>
<dbReference type="PROSITE" id="PS50126">
    <property type="entry name" value="S1"/>
    <property type="match status" value="1"/>
</dbReference>
<dbReference type="AlphaFoldDB" id="A0A7C4PJT0"/>
<dbReference type="Gene3D" id="2.40.50.140">
    <property type="entry name" value="Nucleic acid-binding proteins"/>
    <property type="match status" value="1"/>
</dbReference>
<dbReference type="Gene3D" id="1.10.10.650">
    <property type="entry name" value="RuvA domain 2-like"/>
    <property type="match status" value="1"/>
</dbReference>
<evidence type="ECO:0000256" key="2">
    <source>
        <dbReference type="ARBA" id="ARBA00023204"/>
    </source>
</evidence>
<dbReference type="Pfam" id="PF16921">
    <property type="entry name" value="Tex_YqgF"/>
    <property type="match status" value="1"/>
</dbReference>
<dbReference type="Pfam" id="PF17674">
    <property type="entry name" value="HHH_9"/>
    <property type="match status" value="1"/>
</dbReference>
<proteinExistence type="predicted"/>
<protein>
    <submittedName>
        <fullName evidence="4">RNA-binding transcriptional accessory protein</fullName>
    </submittedName>
</protein>
<dbReference type="FunFam" id="1.10.150.310:FF:000001">
    <property type="entry name" value="RNA-binding transcriptional accessory protein"/>
    <property type="match status" value="1"/>
</dbReference>
<dbReference type="Gene3D" id="1.10.150.310">
    <property type="entry name" value="Tex RuvX-like domain-like"/>
    <property type="match status" value="1"/>
</dbReference>
<reference evidence="4" key="1">
    <citation type="journal article" date="2020" name="mSystems">
        <title>Genome- and Community-Level Interaction Insights into Carbon Utilization and Element Cycling Functions of Hydrothermarchaeota in Hydrothermal Sediment.</title>
        <authorList>
            <person name="Zhou Z."/>
            <person name="Liu Y."/>
            <person name="Xu W."/>
            <person name="Pan J."/>
            <person name="Luo Z.H."/>
            <person name="Li M."/>
        </authorList>
    </citation>
    <scope>NUCLEOTIDE SEQUENCE [LARGE SCALE GENOMIC DNA]</scope>
    <source>
        <strain evidence="4">SpSt-573</strain>
    </source>
</reference>
<dbReference type="SUPFAM" id="SSF53098">
    <property type="entry name" value="Ribonuclease H-like"/>
    <property type="match status" value="1"/>
</dbReference>
<dbReference type="InterPro" id="IPR050437">
    <property type="entry name" value="Ribos_protein_bS1-like"/>
</dbReference>
<dbReference type="Pfam" id="PF00575">
    <property type="entry name" value="S1"/>
    <property type="match status" value="1"/>
</dbReference>